<proteinExistence type="inferred from homology"/>
<dbReference type="NCBIfam" id="NF006521">
    <property type="entry name" value="PRK08965.1-5"/>
    <property type="match status" value="1"/>
</dbReference>
<evidence type="ECO:0000256" key="6">
    <source>
        <dbReference type="ARBA" id="ARBA00023136"/>
    </source>
</evidence>
<dbReference type="AlphaFoldDB" id="A0A2M8M5X9"/>
<dbReference type="GO" id="GO:0005886">
    <property type="term" value="C:plasma membrane"/>
    <property type="evidence" value="ECO:0007669"/>
    <property type="project" value="UniProtKB-SubCell"/>
</dbReference>
<dbReference type="PANTHER" id="PTHR34584:SF1">
    <property type="entry name" value="NA(+)_H(+) ANTIPORTER SUBUNIT E1"/>
    <property type="match status" value="1"/>
</dbReference>
<keyword evidence="6 8" id="KW-0472">Membrane</keyword>
<comment type="subcellular location">
    <subcellularLocation>
        <location evidence="1">Cell membrane</location>
        <topology evidence="1">Multi-pass membrane protein</topology>
    </subcellularLocation>
</comment>
<name>A0A2M8M5X9_9ACTN</name>
<feature type="transmembrane region" description="Helical" evidence="8">
    <location>
        <begin position="45"/>
        <end position="63"/>
    </location>
</feature>
<keyword evidence="5 8" id="KW-1133">Transmembrane helix</keyword>
<dbReference type="PANTHER" id="PTHR34584">
    <property type="entry name" value="NA(+)/H(+) ANTIPORTER SUBUNIT E1"/>
    <property type="match status" value="1"/>
</dbReference>
<feature type="compositionally biased region" description="Basic and acidic residues" evidence="7">
    <location>
        <begin position="191"/>
        <end position="200"/>
    </location>
</feature>
<evidence type="ECO:0000256" key="3">
    <source>
        <dbReference type="ARBA" id="ARBA00022475"/>
    </source>
</evidence>
<evidence type="ECO:0000256" key="1">
    <source>
        <dbReference type="ARBA" id="ARBA00004651"/>
    </source>
</evidence>
<feature type="region of interest" description="Disordered" evidence="7">
    <location>
        <begin position="161"/>
        <end position="200"/>
    </location>
</feature>
<keyword evidence="4 8" id="KW-0812">Transmembrane</keyword>
<dbReference type="Proteomes" id="UP000230407">
    <property type="component" value="Unassembled WGS sequence"/>
</dbReference>
<dbReference type="InterPro" id="IPR002758">
    <property type="entry name" value="Cation_antiport_E"/>
</dbReference>
<comment type="similarity">
    <text evidence="2">Belongs to the CPA3 antiporters (TC 2.A.63) subunit E family.</text>
</comment>
<feature type="compositionally biased region" description="Basic and acidic residues" evidence="7">
    <location>
        <begin position="161"/>
        <end position="173"/>
    </location>
</feature>
<evidence type="ECO:0000256" key="5">
    <source>
        <dbReference type="ARBA" id="ARBA00022989"/>
    </source>
</evidence>
<gene>
    <name evidence="9" type="ORF">CUT44_03535</name>
</gene>
<dbReference type="Pfam" id="PF01899">
    <property type="entry name" value="MNHE"/>
    <property type="match status" value="1"/>
</dbReference>
<evidence type="ECO:0000313" key="10">
    <source>
        <dbReference type="Proteomes" id="UP000230407"/>
    </source>
</evidence>
<organism evidence="9 10">
    <name type="scientific">Streptomyces carminius</name>
    <dbReference type="NCBI Taxonomy" id="2665496"/>
    <lineage>
        <taxon>Bacteria</taxon>
        <taxon>Bacillati</taxon>
        <taxon>Actinomycetota</taxon>
        <taxon>Actinomycetes</taxon>
        <taxon>Kitasatosporales</taxon>
        <taxon>Streptomycetaceae</taxon>
        <taxon>Streptomyces</taxon>
    </lineage>
</organism>
<accession>A0A2M8M5X9</accession>
<dbReference type="EMBL" id="PGGW01000011">
    <property type="protein sequence ID" value="PJE99594.1"/>
    <property type="molecule type" value="Genomic_DNA"/>
</dbReference>
<evidence type="ECO:0000256" key="7">
    <source>
        <dbReference type="SAM" id="MobiDB-lite"/>
    </source>
</evidence>
<feature type="transmembrane region" description="Helical" evidence="8">
    <location>
        <begin position="75"/>
        <end position="96"/>
    </location>
</feature>
<evidence type="ECO:0000256" key="4">
    <source>
        <dbReference type="ARBA" id="ARBA00022692"/>
    </source>
</evidence>
<keyword evidence="10" id="KW-1185">Reference proteome</keyword>
<keyword evidence="3" id="KW-1003">Cell membrane</keyword>
<dbReference type="RefSeq" id="WP_100200635.1">
    <property type="nucleotide sequence ID" value="NZ_PGGW01000011.1"/>
</dbReference>
<feature type="transmembrane region" description="Helical" evidence="8">
    <location>
        <begin position="21"/>
        <end position="39"/>
    </location>
</feature>
<evidence type="ECO:0000256" key="2">
    <source>
        <dbReference type="ARBA" id="ARBA00006228"/>
    </source>
</evidence>
<evidence type="ECO:0000313" key="9">
    <source>
        <dbReference type="EMBL" id="PJE99594.1"/>
    </source>
</evidence>
<evidence type="ECO:0000256" key="8">
    <source>
        <dbReference type="SAM" id="Phobius"/>
    </source>
</evidence>
<protein>
    <submittedName>
        <fullName evidence="9">Na+/H+ antiporter subunit E</fullName>
    </submittedName>
</protein>
<comment type="caution">
    <text evidence="9">The sequence shown here is derived from an EMBL/GenBank/DDBJ whole genome shotgun (WGS) entry which is preliminary data.</text>
</comment>
<reference evidence="9 10" key="1">
    <citation type="submission" date="2017-11" db="EMBL/GenBank/DDBJ databases">
        <title>Streptomyces carmine sp. nov., a novel actinomycete isolated from Sophora alopecuroides in Xinjiang, China.</title>
        <authorList>
            <person name="Wang Y."/>
            <person name="Luo X."/>
            <person name="Wan C."/>
            <person name="Zhang L."/>
        </authorList>
    </citation>
    <scope>NUCLEOTIDE SEQUENCE [LARGE SCALE GENOMIC DNA]</scope>
    <source>
        <strain evidence="9 10">TRM SA0054</strain>
    </source>
</reference>
<sequence length="200" mass="21552">MTPVREGRSPGTASAGLWHQAWLRWPVAGWLWLLWVVLWGSVSPVVILGGLLVALLVVLLFPLPPITHRLAVHPLWVVAMAGHLLVDLTGSALIVAREAVLRGPRVRAAVLEAPLRVDTDLLITAASHLTTMTPGSMVLEIDRGERLFYIHSLPVRDAAEAEAQRGDVASAERRVRRALAPGGRGGGAPDGDVHDGKEQR</sequence>
<dbReference type="GO" id="GO:0008324">
    <property type="term" value="F:monoatomic cation transmembrane transporter activity"/>
    <property type="evidence" value="ECO:0007669"/>
    <property type="project" value="InterPro"/>
</dbReference>